<keyword evidence="4" id="KW-0411">Iron-sulfur</keyword>
<dbReference type="STRING" id="1299998.AUL39_04120"/>
<dbReference type="InterPro" id="IPR013785">
    <property type="entry name" value="Aldolase_TIM"/>
</dbReference>
<evidence type="ECO:0000256" key="3">
    <source>
        <dbReference type="ARBA" id="ARBA00023004"/>
    </source>
</evidence>
<dbReference type="RefSeq" id="WP_059053863.1">
    <property type="nucleotide sequence ID" value="NZ_LOJF01000001.1"/>
</dbReference>
<evidence type="ECO:0000256" key="2">
    <source>
        <dbReference type="ARBA" id="ARBA00022723"/>
    </source>
</evidence>
<feature type="domain" description="Radical SAM core" evidence="5">
    <location>
        <begin position="109"/>
        <end position="322"/>
    </location>
</feature>
<comment type="caution">
    <text evidence="6">The sequence shown here is derived from an EMBL/GenBank/DDBJ whole genome shotgun (WGS) entry which is preliminary data.</text>
</comment>
<dbReference type="Proteomes" id="UP000054078">
    <property type="component" value="Unassembled WGS sequence"/>
</dbReference>
<dbReference type="SUPFAM" id="SSF102114">
    <property type="entry name" value="Radical SAM enzymes"/>
    <property type="match status" value="1"/>
</dbReference>
<dbReference type="SFLD" id="SFLDS00029">
    <property type="entry name" value="Radical_SAM"/>
    <property type="match status" value="1"/>
</dbReference>
<reference evidence="6 7" key="1">
    <citation type="submission" date="2015-12" db="EMBL/GenBank/DDBJ databases">
        <title>Draft Genome Sequence of Olsenella scatoligenes SK9K4T; a Producer of 3-Methylindole- (skatole) and 4-Methylphenol- (p-cresol) Isolated from Pig Feces.</title>
        <authorList>
            <person name="Li X."/>
            <person name="Borg B."/>
            <person name="Canibe N."/>
        </authorList>
    </citation>
    <scope>NUCLEOTIDE SEQUENCE [LARGE SCALE GENOMIC DNA]</scope>
    <source>
        <strain evidence="6 7">SK9K4</strain>
    </source>
</reference>
<evidence type="ECO:0000256" key="4">
    <source>
        <dbReference type="ARBA" id="ARBA00023014"/>
    </source>
</evidence>
<keyword evidence="1" id="KW-0949">S-adenosyl-L-methionine</keyword>
<name>A0A100YXI1_TRASO</name>
<keyword evidence="7" id="KW-1185">Reference proteome</keyword>
<dbReference type="InterPro" id="IPR007197">
    <property type="entry name" value="rSAM"/>
</dbReference>
<dbReference type="PROSITE" id="PS51918">
    <property type="entry name" value="RADICAL_SAM"/>
    <property type="match status" value="1"/>
</dbReference>
<dbReference type="Gene3D" id="3.20.20.70">
    <property type="entry name" value="Aldolase class I"/>
    <property type="match status" value="1"/>
</dbReference>
<dbReference type="AlphaFoldDB" id="A0A100YXI1"/>
<dbReference type="InterPro" id="IPR058240">
    <property type="entry name" value="rSAM_sf"/>
</dbReference>
<sequence length="504" mass="57139">MQSKIAHAAERKAFSIAIDQAIKGVRSDHPEEAINKFLDMGGKLLADTAPDMANSLRKAFYPGSKWENFLIELVRDRVDPNILKTAVLNGAYESAFRGLRETTQSAEKYQCNVPWIIIFDPTSACNKHCIGCWAADYGNSLNLSFDDMDRLVTEAKALGTHFFMMTGGEPLVRKKDVVRLAEKHDDCIFGLFTNGSLIDQKLCDDCKRLGNIVFSMSLEGFKTANDGRRGDGSFDEVVRAMDLMTENGVPFGISTCYTRNNVEDVTSDEYYDFIIEHGALWQWYFHYMPVGEGANADLMPTIEQREYMIDRIRKIRDYEGGKPIMAMDFQNDGEFVGGCIAGGRVFCHVNARGDVEPCVFIHYSNANIHEKSWLECLQQPIFQEYRANWPWNDNMLRPCPMLENPQVLPKMVHEAEAKSTEYTSPEDVDHLCARTAKYAEKWAPEGDRIWVEEHPTGKKIYEDNISMMDVDKKAKMLAEKDAELDSQVEEKLAEEEKEAVGAAK</sequence>
<evidence type="ECO:0000313" key="6">
    <source>
        <dbReference type="EMBL" id="KUH59500.1"/>
    </source>
</evidence>
<organism evidence="6 7">
    <name type="scientific">Tractidigestivibacter scatoligenes</name>
    <name type="common">Olsenella scatoligenes</name>
    <dbReference type="NCBI Taxonomy" id="1299998"/>
    <lineage>
        <taxon>Bacteria</taxon>
        <taxon>Bacillati</taxon>
        <taxon>Actinomycetota</taxon>
        <taxon>Coriobacteriia</taxon>
        <taxon>Coriobacteriales</taxon>
        <taxon>Atopobiaceae</taxon>
        <taxon>Tractidigestivibacter</taxon>
    </lineage>
</organism>
<evidence type="ECO:0000313" key="7">
    <source>
        <dbReference type="Proteomes" id="UP000054078"/>
    </source>
</evidence>
<gene>
    <name evidence="6" type="ORF">AUL39_04120</name>
</gene>
<dbReference type="CDD" id="cd21128">
    <property type="entry name" value="SPASM_rSAM"/>
    <property type="match status" value="1"/>
</dbReference>
<accession>A0A100YXI1</accession>
<dbReference type="OrthoDB" id="9782387at2"/>
<dbReference type="GO" id="GO:0003824">
    <property type="term" value="F:catalytic activity"/>
    <property type="evidence" value="ECO:0007669"/>
    <property type="project" value="InterPro"/>
</dbReference>
<dbReference type="GO" id="GO:0051536">
    <property type="term" value="F:iron-sulfur cluster binding"/>
    <property type="evidence" value="ECO:0007669"/>
    <property type="project" value="UniProtKB-KW"/>
</dbReference>
<keyword evidence="2" id="KW-0479">Metal-binding</keyword>
<dbReference type="Pfam" id="PF04055">
    <property type="entry name" value="Radical_SAM"/>
    <property type="match status" value="1"/>
</dbReference>
<dbReference type="CDD" id="cd01335">
    <property type="entry name" value="Radical_SAM"/>
    <property type="match status" value="1"/>
</dbReference>
<proteinExistence type="predicted"/>
<evidence type="ECO:0000259" key="5">
    <source>
        <dbReference type="PROSITE" id="PS51918"/>
    </source>
</evidence>
<dbReference type="SFLD" id="SFLDG01067">
    <property type="entry name" value="SPASM/twitch_domain_containing"/>
    <property type="match status" value="1"/>
</dbReference>
<dbReference type="PANTHER" id="PTHR43524:SF1">
    <property type="entry name" value="RADICAL SAM SUPERFAMILY PROTEIN"/>
    <property type="match status" value="1"/>
</dbReference>
<dbReference type="EMBL" id="LOJF01000001">
    <property type="protein sequence ID" value="KUH59500.1"/>
    <property type="molecule type" value="Genomic_DNA"/>
</dbReference>
<protein>
    <submittedName>
        <fullName evidence="6">Pyrroloquinoline quinone biosynthesis protein PqqE</fullName>
    </submittedName>
</protein>
<evidence type="ECO:0000256" key="1">
    <source>
        <dbReference type="ARBA" id="ARBA00022691"/>
    </source>
</evidence>
<dbReference type="PANTHER" id="PTHR43524">
    <property type="entry name" value="RADICAL SAM SUPERFAMILY PROTEIN"/>
    <property type="match status" value="1"/>
</dbReference>
<dbReference type="GO" id="GO:0046872">
    <property type="term" value="F:metal ion binding"/>
    <property type="evidence" value="ECO:0007669"/>
    <property type="project" value="UniProtKB-KW"/>
</dbReference>
<keyword evidence="3" id="KW-0408">Iron</keyword>